<feature type="compositionally biased region" description="Gly residues" evidence="7">
    <location>
        <begin position="334"/>
        <end position="349"/>
    </location>
</feature>
<dbReference type="InterPro" id="IPR050560">
    <property type="entry name" value="MYB_TF"/>
</dbReference>
<dbReference type="FunFam" id="1.10.10.60:FF:000016">
    <property type="entry name" value="Transcriptional activator Myb isoform A"/>
    <property type="match status" value="1"/>
</dbReference>
<dbReference type="PROSITE" id="PS50090">
    <property type="entry name" value="MYB_LIKE"/>
    <property type="match status" value="3"/>
</dbReference>
<evidence type="ECO:0000259" key="9">
    <source>
        <dbReference type="PROSITE" id="PS51294"/>
    </source>
</evidence>
<feature type="domain" description="HTH myb-type" evidence="9">
    <location>
        <begin position="101"/>
        <end position="156"/>
    </location>
</feature>
<dbReference type="PANTHER" id="PTHR45614">
    <property type="entry name" value="MYB PROTEIN-RELATED"/>
    <property type="match status" value="1"/>
</dbReference>
<comment type="caution">
    <text evidence="10">The sequence shown here is derived from an EMBL/GenBank/DDBJ whole genome shotgun (WGS) entry which is preliminary data.</text>
</comment>
<dbReference type="PANTHER" id="PTHR45614:SF232">
    <property type="entry name" value="TRANSCRIPTION FACTOR MYB3R-2"/>
    <property type="match status" value="1"/>
</dbReference>
<name>A0A8T0IWD2_CERPU</name>
<evidence type="ECO:0000256" key="4">
    <source>
        <dbReference type="ARBA" id="ARBA00023125"/>
    </source>
</evidence>
<dbReference type="Gene3D" id="1.10.10.60">
    <property type="entry name" value="Homeodomain-like"/>
    <property type="match status" value="3"/>
</dbReference>
<sequence>MASLIGKGKSCNSNENVQPRSSACSSAPESDEDTSHNLPPVHGRTGGPTRRSSKGGWTPEEDETLRRAVQCFNGKNWKKIAEFFTDRTDVQCLHRWQKVLNPDLVKGAWTKEEDDRIMELVNKYGAKKWSVIAQNLPGRIGKQCRERWHNHLNPSIKREAWTQQEDLALIHAHQLYGNKWAEIAKFLPGRTDNSIKNHWNSTMKKKVDPLTANDPISKALAAYQAQQESQNSGSAPGQVESASNGGRAGTPMSEATTSSGPSRHHLNAHGMARTSHYGVHGSREQSIDSKSDGSAPAPHEQRGGSHLQPKKEESESGMSGQSQGQSRGYPGWSSGQGQGYGGGFPGVGPLGTSAQASSMQPGELLSSIQKSRALSNIELTRIPSFSNSFPLVCPGPDSSSQAYLSSAMSVPLPNLGSFFASSHMAMAPLSNMQTMGSFNGRGVCGGGETLAMMGSMQVNFEAMRECEYSQGGQGEGAGEDSGVNAPCGSQHEEVMEPEVSEYRDALHPNYREGNEAVNEFHVGSPMLTEEDLQDRGDGGAVVEHGDGLFYEPPRILDSSPFMNYDLVSSLQAYSPLGVRHMIMPAGNCITPPTSFLQSPFQGKSPQSKLRSAARSFSGSPSILRKRPRQLMIPSKGGSTGEKLDAKFKEVVSGAGNAGASGGGAGSRLKTVGGDGEGGAGEKASKAGGMQAGCVARTALFVSPASKFGNKGDGEVGRSDPRPNTDKQSEECTRDGRGDREDGDGSGFSGRDGRQGAACGNIPREGTGGKLNKRGRSHGSNHEYSTGTRRENGSQASKEGCVLTEQQQNGQNRQGQPRFSVDSSSLHNGSENYGGSLVTGKHVSGEVRASCEDSAVGSVEMAGISVVAKASERKELMSPGNAATFNAWGSVTCAMAACFSPGVTVLHQTPGKDWLQDFDTSNIFASPRFTSPRFASPTAIWRSPFRLDPFPSAQKDGALSFLDVLEVPPEDGVDDALDIMKHNNENNTPAYSEAEEVLAKQPPGQPMPSPLSGYRLRPISSRKSHNMKENRRILTENDGVGSTFVNWLLPSPEHGIIKTPVRGASTLGLNGGTEDSHILGGGGCEQFSPSMYLLKECR</sequence>
<feature type="domain" description="HTH myb-type" evidence="9">
    <location>
        <begin position="157"/>
        <end position="207"/>
    </location>
</feature>
<feature type="compositionally biased region" description="Basic and acidic residues" evidence="7">
    <location>
        <begin position="299"/>
        <end position="314"/>
    </location>
</feature>
<dbReference type="GO" id="GO:0005634">
    <property type="term" value="C:nucleus"/>
    <property type="evidence" value="ECO:0007669"/>
    <property type="project" value="UniProtKB-SubCell"/>
</dbReference>
<keyword evidence="4" id="KW-0238">DNA-binding</keyword>
<dbReference type="EMBL" id="CM026422">
    <property type="protein sequence ID" value="KAG0587249.1"/>
    <property type="molecule type" value="Genomic_DNA"/>
</dbReference>
<accession>A0A8T0IWD2</accession>
<keyword evidence="6" id="KW-0539">Nucleus</keyword>
<feature type="compositionally biased region" description="Polar residues" evidence="7">
    <location>
        <begin position="598"/>
        <end position="620"/>
    </location>
</feature>
<feature type="region of interest" description="Disordered" evidence="7">
    <location>
        <begin position="654"/>
        <end position="687"/>
    </location>
</feature>
<feature type="compositionally biased region" description="Low complexity" evidence="7">
    <location>
        <begin position="805"/>
        <end position="815"/>
    </location>
</feature>
<feature type="compositionally biased region" description="Polar residues" evidence="7">
    <location>
        <begin position="10"/>
        <end position="28"/>
    </location>
</feature>
<dbReference type="FunFam" id="1.10.10.60:FF:000010">
    <property type="entry name" value="Transcriptional activator Myb isoform A"/>
    <property type="match status" value="1"/>
</dbReference>
<dbReference type="AlphaFoldDB" id="A0A8T0IWD2"/>
<dbReference type="Proteomes" id="UP000822688">
    <property type="component" value="Chromosome 2"/>
</dbReference>
<feature type="compositionally biased region" description="Polar residues" evidence="7">
    <location>
        <begin position="781"/>
        <end position="796"/>
    </location>
</feature>
<feature type="domain" description="Myb-like" evidence="8">
    <location>
        <begin position="49"/>
        <end position="100"/>
    </location>
</feature>
<keyword evidence="5" id="KW-0804">Transcription</keyword>
<feature type="compositionally biased region" description="Polar residues" evidence="7">
    <location>
        <begin position="224"/>
        <end position="244"/>
    </location>
</feature>
<feature type="compositionally biased region" description="Gly residues" evidence="7">
    <location>
        <begin position="655"/>
        <end position="665"/>
    </location>
</feature>
<protein>
    <submittedName>
        <fullName evidence="10">Uncharacterized protein</fullName>
    </submittedName>
</protein>
<feature type="compositionally biased region" description="Low complexity" evidence="7">
    <location>
        <begin position="316"/>
        <end position="333"/>
    </location>
</feature>
<evidence type="ECO:0000256" key="6">
    <source>
        <dbReference type="ARBA" id="ARBA00023242"/>
    </source>
</evidence>
<dbReference type="GO" id="GO:0000981">
    <property type="term" value="F:DNA-binding transcription factor activity, RNA polymerase II-specific"/>
    <property type="evidence" value="ECO:0007669"/>
    <property type="project" value="TreeGrafter"/>
</dbReference>
<feature type="compositionally biased region" description="Basic and acidic residues" evidence="7">
    <location>
        <begin position="709"/>
        <end position="739"/>
    </location>
</feature>
<organism evidence="10 11">
    <name type="scientific">Ceratodon purpureus</name>
    <name type="common">Fire moss</name>
    <name type="synonym">Dicranum purpureum</name>
    <dbReference type="NCBI Taxonomy" id="3225"/>
    <lineage>
        <taxon>Eukaryota</taxon>
        <taxon>Viridiplantae</taxon>
        <taxon>Streptophyta</taxon>
        <taxon>Embryophyta</taxon>
        <taxon>Bryophyta</taxon>
        <taxon>Bryophytina</taxon>
        <taxon>Bryopsida</taxon>
        <taxon>Dicranidae</taxon>
        <taxon>Pseudoditrichales</taxon>
        <taxon>Ditrichaceae</taxon>
        <taxon>Ceratodon</taxon>
    </lineage>
</organism>
<dbReference type="InterPro" id="IPR001005">
    <property type="entry name" value="SANT/Myb"/>
</dbReference>
<comment type="subcellular location">
    <subcellularLocation>
        <location evidence="1">Nucleus</location>
    </subcellularLocation>
</comment>
<reference evidence="10" key="1">
    <citation type="submission" date="2020-06" db="EMBL/GenBank/DDBJ databases">
        <title>WGS assembly of Ceratodon purpureus strain R40.</title>
        <authorList>
            <person name="Carey S.B."/>
            <person name="Jenkins J."/>
            <person name="Shu S."/>
            <person name="Lovell J.T."/>
            <person name="Sreedasyam A."/>
            <person name="Maumus F."/>
            <person name="Tiley G.P."/>
            <person name="Fernandez-Pozo N."/>
            <person name="Barry K."/>
            <person name="Chen C."/>
            <person name="Wang M."/>
            <person name="Lipzen A."/>
            <person name="Daum C."/>
            <person name="Saski C.A."/>
            <person name="Payton A.C."/>
            <person name="Mcbreen J.C."/>
            <person name="Conrad R.E."/>
            <person name="Kollar L.M."/>
            <person name="Olsson S."/>
            <person name="Huttunen S."/>
            <person name="Landis J.B."/>
            <person name="Wickett N.J."/>
            <person name="Johnson M.G."/>
            <person name="Rensing S.A."/>
            <person name="Grimwood J."/>
            <person name="Schmutz J."/>
            <person name="Mcdaniel S.F."/>
        </authorList>
    </citation>
    <scope>NUCLEOTIDE SEQUENCE</scope>
    <source>
        <strain evidence="10">R40</strain>
    </source>
</reference>
<evidence type="ECO:0000256" key="3">
    <source>
        <dbReference type="ARBA" id="ARBA00023015"/>
    </source>
</evidence>
<proteinExistence type="predicted"/>
<dbReference type="CDD" id="cd00167">
    <property type="entry name" value="SANT"/>
    <property type="match status" value="3"/>
</dbReference>
<gene>
    <name evidence="10" type="ORF">KC19_2G151500</name>
</gene>
<evidence type="ECO:0000256" key="2">
    <source>
        <dbReference type="ARBA" id="ARBA00022737"/>
    </source>
</evidence>
<feature type="region of interest" description="Disordered" evidence="7">
    <location>
        <begin position="704"/>
        <end position="833"/>
    </location>
</feature>
<dbReference type="InterPro" id="IPR017930">
    <property type="entry name" value="Myb_dom"/>
</dbReference>
<keyword evidence="3" id="KW-0805">Transcription regulation</keyword>
<feature type="region of interest" description="Disordered" evidence="7">
    <location>
        <begin position="1"/>
        <end position="61"/>
    </location>
</feature>
<feature type="domain" description="Myb-like" evidence="8">
    <location>
        <begin position="153"/>
        <end position="203"/>
    </location>
</feature>
<feature type="domain" description="HTH myb-type" evidence="9">
    <location>
        <begin position="54"/>
        <end position="100"/>
    </location>
</feature>
<feature type="domain" description="Myb-like" evidence="8">
    <location>
        <begin position="101"/>
        <end position="152"/>
    </location>
</feature>
<evidence type="ECO:0000313" key="11">
    <source>
        <dbReference type="Proteomes" id="UP000822688"/>
    </source>
</evidence>
<evidence type="ECO:0000256" key="7">
    <source>
        <dbReference type="SAM" id="MobiDB-lite"/>
    </source>
</evidence>
<dbReference type="PROSITE" id="PS51294">
    <property type="entry name" value="HTH_MYB"/>
    <property type="match status" value="3"/>
</dbReference>
<evidence type="ECO:0000259" key="8">
    <source>
        <dbReference type="PROSITE" id="PS50090"/>
    </source>
</evidence>
<evidence type="ECO:0000256" key="5">
    <source>
        <dbReference type="ARBA" id="ARBA00023163"/>
    </source>
</evidence>
<dbReference type="SUPFAM" id="SSF46689">
    <property type="entry name" value="Homeodomain-like"/>
    <property type="match status" value="2"/>
</dbReference>
<dbReference type="Pfam" id="PF00249">
    <property type="entry name" value="Myb_DNA-binding"/>
    <property type="match status" value="3"/>
</dbReference>
<keyword evidence="11" id="KW-1185">Reference proteome</keyword>
<dbReference type="InterPro" id="IPR009057">
    <property type="entry name" value="Homeodomain-like_sf"/>
</dbReference>
<feature type="region of interest" description="Disordered" evidence="7">
    <location>
        <begin position="598"/>
        <end position="641"/>
    </location>
</feature>
<evidence type="ECO:0000313" key="10">
    <source>
        <dbReference type="EMBL" id="KAG0587249.1"/>
    </source>
</evidence>
<evidence type="ECO:0000256" key="1">
    <source>
        <dbReference type="ARBA" id="ARBA00004123"/>
    </source>
</evidence>
<feature type="compositionally biased region" description="Basic and acidic residues" evidence="7">
    <location>
        <begin position="281"/>
        <end position="291"/>
    </location>
</feature>
<dbReference type="SMART" id="SM00717">
    <property type="entry name" value="SANT"/>
    <property type="match status" value="3"/>
</dbReference>
<feature type="region of interest" description="Disordered" evidence="7">
    <location>
        <begin position="222"/>
        <end position="363"/>
    </location>
</feature>
<feature type="compositionally biased region" description="Polar residues" evidence="7">
    <location>
        <begin position="820"/>
        <end position="832"/>
    </location>
</feature>
<feature type="compositionally biased region" description="Polar residues" evidence="7">
    <location>
        <begin position="352"/>
        <end position="363"/>
    </location>
</feature>
<keyword evidence="2" id="KW-0677">Repeat</keyword>
<dbReference type="GO" id="GO:0000978">
    <property type="term" value="F:RNA polymerase II cis-regulatory region sequence-specific DNA binding"/>
    <property type="evidence" value="ECO:0007669"/>
    <property type="project" value="TreeGrafter"/>
</dbReference>